<comment type="catalytic activity">
    <reaction evidence="6">
        <text>O-phospho-L-threonyl-[protein] + H2O = L-threonyl-[protein] + phosphate</text>
        <dbReference type="Rhea" id="RHEA:47004"/>
        <dbReference type="Rhea" id="RHEA-COMP:11060"/>
        <dbReference type="Rhea" id="RHEA-COMP:11605"/>
        <dbReference type="ChEBI" id="CHEBI:15377"/>
        <dbReference type="ChEBI" id="CHEBI:30013"/>
        <dbReference type="ChEBI" id="CHEBI:43474"/>
        <dbReference type="ChEBI" id="CHEBI:61977"/>
        <dbReference type="EC" id="3.1.3.16"/>
    </reaction>
</comment>
<evidence type="ECO:0000256" key="3">
    <source>
        <dbReference type="ARBA" id="ARBA00022801"/>
    </source>
</evidence>
<dbReference type="Proteomes" id="UP000515125">
    <property type="component" value="Unplaced"/>
</dbReference>
<dbReference type="SUPFAM" id="SSF56784">
    <property type="entry name" value="HAD-like"/>
    <property type="match status" value="1"/>
</dbReference>
<dbReference type="InterPro" id="IPR039189">
    <property type="entry name" value="Fcp1"/>
</dbReference>
<keyword evidence="3" id="KW-0378">Hydrolase</keyword>
<evidence type="ECO:0000256" key="5">
    <source>
        <dbReference type="ARBA" id="ARBA00047761"/>
    </source>
</evidence>
<name>A0A6P6RPS1_9EIME</name>
<dbReference type="Pfam" id="PF03031">
    <property type="entry name" value="NIF"/>
    <property type="match status" value="1"/>
</dbReference>
<evidence type="ECO:0000256" key="4">
    <source>
        <dbReference type="ARBA" id="ARBA00023242"/>
    </source>
</evidence>
<dbReference type="EC" id="3.1.3.16" evidence="2"/>
<evidence type="ECO:0000313" key="9">
    <source>
        <dbReference type="Proteomes" id="UP000515125"/>
    </source>
</evidence>
<evidence type="ECO:0000256" key="7">
    <source>
        <dbReference type="SAM" id="MobiDB-lite"/>
    </source>
</evidence>
<feature type="domain" description="FCP1 homology" evidence="8">
    <location>
        <begin position="194"/>
        <end position="526"/>
    </location>
</feature>
<dbReference type="GO" id="GO:0008420">
    <property type="term" value="F:RNA polymerase II CTD heptapeptide repeat phosphatase activity"/>
    <property type="evidence" value="ECO:0007669"/>
    <property type="project" value="InterPro"/>
</dbReference>
<dbReference type="Gene3D" id="3.40.50.1000">
    <property type="entry name" value="HAD superfamily/HAD-like"/>
    <property type="match status" value="2"/>
</dbReference>
<evidence type="ECO:0000256" key="1">
    <source>
        <dbReference type="ARBA" id="ARBA00004123"/>
    </source>
</evidence>
<dbReference type="OrthoDB" id="349405at2759"/>
<evidence type="ECO:0000256" key="2">
    <source>
        <dbReference type="ARBA" id="ARBA00013081"/>
    </source>
</evidence>
<keyword evidence="4" id="KW-0539">Nucleus</keyword>
<dbReference type="PROSITE" id="PS50969">
    <property type="entry name" value="FCP1"/>
    <property type="match status" value="1"/>
</dbReference>
<sequence length="794" mass="84771">MKHSAEGKEAPPSGAPSLVAVRLPEEAAGALPLVIRWRVPEGSQVVSGQILAHLFCTASLAETCASAASDADAGAAEAAPVAESAEGPRAVEWVLRAPVAGILTDLKAPTNTLLSDPSLVSSAPQTFLTVLPTLPAACDHSLVLGGMCVACLLPVDQGQLQSTVLAGFYSSHRDLRLDKHTAKRLERERVLSLINRRRLCLVLDLDNTLLHATSIPPPVDCLPTIILDDFAPQGGKDSQQSAARGGATEAGSEAADEIWEIAAEALDGKREEAKIQAPAAEAPLGGSDSNKGEGSDLASNRGHQNESSSNSNSSNNNSKSENAQLNRGALGYSGPQPRTWEEVCFPSPPAVDASGSSGNSSHSSSRRVYPHYRTDGAAQHIVSQLESSIFCCRVAAERSDPWGSAVHRSVIKLRPGSITFLREMSRYFELFLYTMGTATHAKTALRLLDPSGRFFASRVFSRGDSVGGLKRIRRIFPTERKLALAVDDLEFMWEDTSKCIKVEGYFFFEDPSAGDVGRLAPETVSQWLGAARPFCNFLPSVCCGAAAALVYMPAEAACFYEHGPYGAATLRAGGGGWLATSHVFHLGACDFDPFSACTSSAYLPVARFDPWYLSLTVFQPLDALSLRFTRPPLASVAGRPKGAEHVHTCAWLPSVLARVAATKCLTEIHDREEVRAKGFETCSELELLNPLLPTETAQAAQLSSRAFSHSSAAAVAIEQETHAEALAQQQREQREERELKEQQVMGAAASKGEVASPCEPVAAHTAEGATPNAEIRTATDDGRSQAHKRQCGRE</sequence>
<comment type="catalytic activity">
    <reaction evidence="5">
        <text>O-phospho-L-seryl-[protein] + H2O = L-seryl-[protein] + phosphate</text>
        <dbReference type="Rhea" id="RHEA:20629"/>
        <dbReference type="Rhea" id="RHEA-COMP:9863"/>
        <dbReference type="Rhea" id="RHEA-COMP:11604"/>
        <dbReference type="ChEBI" id="CHEBI:15377"/>
        <dbReference type="ChEBI" id="CHEBI:29999"/>
        <dbReference type="ChEBI" id="CHEBI:43474"/>
        <dbReference type="ChEBI" id="CHEBI:83421"/>
        <dbReference type="EC" id="3.1.3.16"/>
    </reaction>
</comment>
<keyword evidence="9" id="KW-1185">Reference proteome</keyword>
<feature type="compositionally biased region" description="Basic residues" evidence="7">
    <location>
        <begin position="785"/>
        <end position="794"/>
    </location>
</feature>
<evidence type="ECO:0000259" key="8">
    <source>
        <dbReference type="PROSITE" id="PS50969"/>
    </source>
</evidence>
<dbReference type="GeneID" id="34620360"/>
<feature type="region of interest" description="Disordered" evidence="7">
    <location>
        <begin position="724"/>
        <end position="794"/>
    </location>
</feature>
<proteinExistence type="predicted"/>
<feature type="compositionally biased region" description="Low complexity" evidence="7">
    <location>
        <begin position="354"/>
        <end position="363"/>
    </location>
</feature>
<evidence type="ECO:0000256" key="6">
    <source>
        <dbReference type="ARBA" id="ARBA00048336"/>
    </source>
</evidence>
<feature type="region of interest" description="Disordered" evidence="7">
    <location>
        <begin position="232"/>
        <end position="253"/>
    </location>
</feature>
<dbReference type="GO" id="GO:0005634">
    <property type="term" value="C:nucleus"/>
    <property type="evidence" value="ECO:0007669"/>
    <property type="project" value="UniProtKB-SubCell"/>
</dbReference>
<evidence type="ECO:0000313" key="10">
    <source>
        <dbReference type="RefSeq" id="XP_026189688.1"/>
    </source>
</evidence>
<dbReference type="RefSeq" id="XP_026189688.1">
    <property type="nucleotide sequence ID" value="XM_026333903.1"/>
</dbReference>
<comment type="subcellular location">
    <subcellularLocation>
        <location evidence="1">Nucleus</location>
    </subcellularLocation>
</comment>
<reference evidence="10" key="1">
    <citation type="submission" date="2025-08" db="UniProtKB">
        <authorList>
            <consortium name="RefSeq"/>
        </authorList>
    </citation>
    <scope>IDENTIFICATION</scope>
</reference>
<dbReference type="InterPro" id="IPR023214">
    <property type="entry name" value="HAD_sf"/>
</dbReference>
<feature type="compositionally biased region" description="Basic and acidic residues" evidence="7">
    <location>
        <begin position="731"/>
        <end position="741"/>
    </location>
</feature>
<protein>
    <recommendedName>
        <fullName evidence="2">protein-serine/threonine phosphatase</fullName>
        <ecNumber evidence="2">3.1.3.16</ecNumber>
    </recommendedName>
</protein>
<feature type="region of interest" description="Disordered" evidence="7">
    <location>
        <begin position="278"/>
        <end position="368"/>
    </location>
</feature>
<dbReference type="AlphaFoldDB" id="A0A6P6RPS1"/>
<dbReference type="PANTHER" id="PTHR23081">
    <property type="entry name" value="RNA POLYMERASE II CTD PHOSPHATASE"/>
    <property type="match status" value="1"/>
</dbReference>
<gene>
    <name evidence="10" type="primary">LOC34620360</name>
</gene>
<feature type="compositionally biased region" description="Low complexity" evidence="7">
    <location>
        <begin position="305"/>
        <end position="322"/>
    </location>
</feature>
<accession>A0A6P6RPS1</accession>
<dbReference type="InterPro" id="IPR004274">
    <property type="entry name" value="FCP1_dom"/>
</dbReference>
<organism evidence="9 10">
    <name type="scientific">Cyclospora cayetanensis</name>
    <dbReference type="NCBI Taxonomy" id="88456"/>
    <lineage>
        <taxon>Eukaryota</taxon>
        <taxon>Sar</taxon>
        <taxon>Alveolata</taxon>
        <taxon>Apicomplexa</taxon>
        <taxon>Conoidasida</taxon>
        <taxon>Coccidia</taxon>
        <taxon>Eucoccidiorida</taxon>
        <taxon>Eimeriorina</taxon>
        <taxon>Eimeriidae</taxon>
        <taxon>Cyclospora</taxon>
    </lineage>
</organism>
<dbReference type="InterPro" id="IPR036412">
    <property type="entry name" value="HAD-like_sf"/>
</dbReference>
<dbReference type="SMART" id="SM00577">
    <property type="entry name" value="CPDc"/>
    <property type="match status" value="1"/>
</dbReference>
<dbReference type="PANTHER" id="PTHR23081:SF36">
    <property type="entry name" value="RNA POLYMERASE II SUBUNIT A C-TERMINAL DOMAIN PHOSPHATASE"/>
    <property type="match status" value="1"/>
</dbReference>